<dbReference type="OrthoDB" id="5364312at2759"/>
<dbReference type="AlphaFoldDB" id="A0A1L9TQT0"/>
<dbReference type="PANTHER" id="PTHR42111:SF1">
    <property type="entry name" value="YALI0D23727P"/>
    <property type="match status" value="1"/>
</dbReference>
<feature type="region of interest" description="Disordered" evidence="1">
    <location>
        <begin position="1"/>
        <end position="44"/>
    </location>
</feature>
<dbReference type="Proteomes" id="UP000184356">
    <property type="component" value="Unassembled WGS sequence"/>
</dbReference>
<feature type="compositionally biased region" description="Polar residues" evidence="1">
    <location>
        <begin position="241"/>
        <end position="251"/>
    </location>
</feature>
<feature type="region of interest" description="Disordered" evidence="1">
    <location>
        <begin position="286"/>
        <end position="309"/>
    </location>
</feature>
<evidence type="ECO:0000313" key="2">
    <source>
        <dbReference type="EMBL" id="OJJ61663.1"/>
    </source>
</evidence>
<feature type="compositionally biased region" description="Polar residues" evidence="1">
    <location>
        <begin position="258"/>
        <end position="275"/>
    </location>
</feature>
<name>A0A1L9TQT0_9EURO</name>
<dbReference type="VEuPathDB" id="FungiDB:ASPSYDRAFT_88199"/>
<feature type="region of interest" description="Disordered" evidence="1">
    <location>
        <begin position="258"/>
        <end position="277"/>
    </location>
</feature>
<feature type="region of interest" description="Disordered" evidence="1">
    <location>
        <begin position="168"/>
        <end position="199"/>
    </location>
</feature>
<feature type="region of interest" description="Disordered" evidence="1">
    <location>
        <begin position="63"/>
        <end position="98"/>
    </location>
</feature>
<dbReference type="EMBL" id="KV878584">
    <property type="protein sequence ID" value="OJJ61663.1"/>
    <property type="molecule type" value="Genomic_DNA"/>
</dbReference>
<gene>
    <name evidence="2" type="ORF">ASPSYDRAFT_88199</name>
</gene>
<keyword evidence="3" id="KW-1185">Reference proteome</keyword>
<dbReference type="GeneID" id="63768052"/>
<feature type="compositionally biased region" description="Basic and acidic residues" evidence="1">
    <location>
        <begin position="8"/>
        <end position="18"/>
    </location>
</feature>
<evidence type="ECO:0000313" key="3">
    <source>
        <dbReference type="Proteomes" id="UP000184356"/>
    </source>
</evidence>
<protein>
    <submittedName>
        <fullName evidence="2">Uncharacterized protein</fullName>
    </submittedName>
</protein>
<proteinExistence type="predicted"/>
<accession>A0A1L9TQT0</accession>
<organism evidence="2 3">
    <name type="scientific">Aspergillus sydowii CBS 593.65</name>
    <dbReference type="NCBI Taxonomy" id="1036612"/>
    <lineage>
        <taxon>Eukaryota</taxon>
        <taxon>Fungi</taxon>
        <taxon>Dikarya</taxon>
        <taxon>Ascomycota</taxon>
        <taxon>Pezizomycotina</taxon>
        <taxon>Eurotiomycetes</taxon>
        <taxon>Eurotiomycetidae</taxon>
        <taxon>Eurotiales</taxon>
        <taxon>Aspergillaceae</taxon>
        <taxon>Aspergillus</taxon>
        <taxon>Aspergillus subgen. Nidulantes</taxon>
    </lineage>
</organism>
<reference evidence="3" key="1">
    <citation type="journal article" date="2017" name="Genome Biol.">
        <title>Comparative genomics reveals high biological diversity and specific adaptations in the industrially and medically important fungal genus Aspergillus.</title>
        <authorList>
            <person name="de Vries R.P."/>
            <person name="Riley R."/>
            <person name="Wiebenga A."/>
            <person name="Aguilar-Osorio G."/>
            <person name="Amillis S."/>
            <person name="Uchima C.A."/>
            <person name="Anderluh G."/>
            <person name="Asadollahi M."/>
            <person name="Askin M."/>
            <person name="Barry K."/>
            <person name="Battaglia E."/>
            <person name="Bayram O."/>
            <person name="Benocci T."/>
            <person name="Braus-Stromeyer S.A."/>
            <person name="Caldana C."/>
            <person name="Canovas D."/>
            <person name="Cerqueira G.C."/>
            <person name="Chen F."/>
            <person name="Chen W."/>
            <person name="Choi C."/>
            <person name="Clum A."/>
            <person name="Dos Santos R.A."/>
            <person name="Damasio A.R."/>
            <person name="Diallinas G."/>
            <person name="Emri T."/>
            <person name="Fekete E."/>
            <person name="Flipphi M."/>
            <person name="Freyberg S."/>
            <person name="Gallo A."/>
            <person name="Gournas C."/>
            <person name="Habgood R."/>
            <person name="Hainaut M."/>
            <person name="Harispe M.L."/>
            <person name="Henrissat B."/>
            <person name="Hilden K.S."/>
            <person name="Hope R."/>
            <person name="Hossain A."/>
            <person name="Karabika E."/>
            <person name="Karaffa L."/>
            <person name="Karanyi Z."/>
            <person name="Krasevec N."/>
            <person name="Kuo A."/>
            <person name="Kusch H."/>
            <person name="LaButti K."/>
            <person name="Lagendijk E.L."/>
            <person name="Lapidus A."/>
            <person name="Levasseur A."/>
            <person name="Lindquist E."/>
            <person name="Lipzen A."/>
            <person name="Logrieco A.F."/>
            <person name="MacCabe A."/>
            <person name="Maekelae M.R."/>
            <person name="Malavazi I."/>
            <person name="Melin P."/>
            <person name="Meyer V."/>
            <person name="Mielnichuk N."/>
            <person name="Miskei M."/>
            <person name="Molnar A.P."/>
            <person name="Mule G."/>
            <person name="Ngan C.Y."/>
            <person name="Orejas M."/>
            <person name="Orosz E."/>
            <person name="Ouedraogo J.P."/>
            <person name="Overkamp K.M."/>
            <person name="Park H.-S."/>
            <person name="Perrone G."/>
            <person name="Piumi F."/>
            <person name="Punt P.J."/>
            <person name="Ram A.F."/>
            <person name="Ramon A."/>
            <person name="Rauscher S."/>
            <person name="Record E."/>
            <person name="Riano-Pachon D.M."/>
            <person name="Robert V."/>
            <person name="Roehrig J."/>
            <person name="Ruller R."/>
            <person name="Salamov A."/>
            <person name="Salih N.S."/>
            <person name="Samson R.A."/>
            <person name="Sandor E."/>
            <person name="Sanguinetti M."/>
            <person name="Schuetze T."/>
            <person name="Sepcic K."/>
            <person name="Shelest E."/>
            <person name="Sherlock G."/>
            <person name="Sophianopoulou V."/>
            <person name="Squina F.M."/>
            <person name="Sun H."/>
            <person name="Susca A."/>
            <person name="Todd R.B."/>
            <person name="Tsang A."/>
            <person name="Unkles S.E."/>
            <person name="van de Wiele N."/>
            <person name="van Rossen-Uffink D."/>
            <person name="Oliveira J.V."/>
            <person name="Vesth T.C."/>
            <person name="Visser J."/>
            <person name="Yu J.-H."/>
            <person name="Zhou M."/>
            <person name="Andersen M.R."/>
            <person name="Archer D.B."/>
            <person name="Baker S.E."/>
            <person name="Benoit I."/>
            <person name="Brakhage A.A."/>
            <person name="Braus G.H."/>
            <person name="Fischer R."/>
            <person name="Frisvad J.C."/>
            <person name="Goldman G.H."/>
            <person name="Houbraken J."/>
            <person name="Oakley B."/>
            <person name="Pocsi I."/>
            <person name="Scazzocchio C."/>
            <person name="Seiboth B."/>
            <person name="vanKuyk P.A."/>
            <person name="Wortman J."/>
            <person name="Dyer P.S."/>
            <person name="Grigoriev I.V."/>
        </authorList>
    </citation>
    <scope>NUCLEOTIDE SEQUENCE [LARGE SCALE GENOMIC DNA]</scope>
    <source>
        <strain evidence="3">CBS 593.65</strain>
    </source>
</reference>
<feature type="region of interest" description="Disordered" evidence="1">
    <location>
        <begin position="222"/>
        <end position="251"/>
    </location>
</feature>
<sequence>MQSISGDAHIKNKSEPAKPKRVLSPSNCNCEKEADDAQDQGSALGMIYDSNPAITACAVRPRPLTLSPGASSHSFSRGRAAQRSPSSPERFVQRSPFQANSPGSLIFERNVQEDILLPQSSSIPSHIRTENYIPPVLEASSEAITDKGLDPDSVEIVTQNIYLPTANSVPAEQLLREPSPDTTATDTGDTEELHSTRQSLDATDIRRLSFISFADVVNAENAETGECPPGSDSLQRGAGSPNPSATVFRNMSPSPLYSPVSSHGFGTSPPTSISASFKGLELSPNRVAQDTDSPHLAIQRPLSPSFSGDLNIETMGQALRRSGSGDLSAFLTSGNDG</sequence>
<dbReference type="RefSeq" id="XP_040705469.1">
    <property type="nucleotide sequence ID" value="XM_040851979.1"/>
</dbReference>
<dbReference type="PANTHER" id="PTHR42111">
    <property type="entry name" value="YALI0D23727P"/>
    <property type="match status" value="1"/>
</dbReference>
<evidence type="ECO:0000256" key="1">
    <source>
        <dbReference type="SAM" id="MobiDB-lite"/>
    </source>
</evidence>